<sequence length="191" mass="21217">MKFQKKRKRSIKKSPKARGAPSHSTNTTKEGETGDSRPESSGGYSTPPPGVNPETSIRTVRVPQLQALPEGVPPPPTALETEDYYVVGPMQRLVKQLAGALEYTKWNCFEVLRIGSARQERQVKVLVIVEADSTTWSHAWVVARMCRGILRDFDITDVEVEVQECTGCWAIARIRESVGPEVTVQDCPICH</sequence>
<protein>
    <submittedName>
        <fullName evidence="2">Uncharacterized protein</fullName>
    </submittedName>
</protein>
<keyword evidence="3" id="KW-1185">Reference proteome</keyword>
<feature type="region of interest" description="Disordered" evidence="1">
    <location>
        <begin position="1"/>
        <end position="55"/>
    </location>
</feature>
<evidence type="ECO:0000313" key="3">
    <source>
        <dbReference type="Proteomes" id="UP000184255"/>
    </source>
</evidence>
<dbReference type="GeneID" id="65095056"/>
<reference evidence="3" key="1">
    <citation type="journal article" date="2016" name="Genome Biol. Evol.">
        <title>Comparative 'omics' of the Fusarium fujikuroi species complex highlights differences in genetic potential and metabolite synthesis.</title>
        <authorList>
            <person name="Niehaus E.-M."/>
            <person name="Muensterkoetter M."/>
            <person name="Proctor R.H."/>
            <person name="Brown D.W."/>
            <person name="Sharon A."/>
            <person name="Idan Y."/>
            <person name="Oren-Young L."/>
            <person name="Sieber C.M."/>
            <person name="Novak O."/>
            <person name="Pencik A."/>
            <person name="Tarkowska D."/>
            <person name="Hromadova K."/>
            <person name="Freeman S."/>
            <person name="Maymon M."/>
            <person name="Elazar M."/>
            <person name="Youssef S.A."/>
            <person name="El-Shabrawy E.S.M."/>
            <person name="Shalaby A.B.A."/>
            <person name="Houterman P."/>
            <person name="Brock N.L."/>
            <person name="Burkhardt I."/>
            <person name="Tsavkelova E.A."/>
            <person name="Dickschat J.S."/>
            <person name="Galuszka P."/>
            <person name="Gueldener U."/>
            <person name="Tudzynski B."/>
        </authorList>
    </citation>
    <scope>NUCLEOTIDE SEQUENCE [LARGE SCALE GENOMIC DNA]</scope>
    <source>
        <strain evidence="3">MRC7560</strain>
    </source>
</reference>
<dbReference type="EMBL" id="FCQH01000028">
    <property type="protein sequence ID" value="CVL08933.1"/>
    <property type="molecule type" value="Genomic_DNA"/>
</dbReference>
<dbReference type="Proteomes" id="UP000184255">
    <property type="component" value="Unassembled WGS sequence"/>
</dbReference>
<feature type="compositionally biased region" description="Basic and acidic residues" evidence="1">
    <location>
        <begin position="29"/>
        <end position="38"/>
    </location>
</feature>
<dbReference type="VEuPathDB" id="FungiDB:FMAN_16266"/>
<dbReference type="RefSeq" id="XP_041691378.1">
    <property type="nucleotide sequence ID" value="XM_041826060.1"/>
</dbReference>
<dbReference type="AlphaFoldDB" id="A0A1L7UKH5"/>
<proteinExistence type="predicted"/>
<name>A0A1L7UKH5_FUSMA</name>
<evidence type="ECO:0000313" key="2">
    <source>
        <dbReference type="EMBL" id="CVL08933.1"/>
    </source>
</evidence>
<comment type="caution">
    <text evidence="2">The sequence shown here is derived from an EMBL/GenBank/DDBJ whole genome shotgun (WGS) entry which is preliminary data.</text>
</comment>
<feature type="compositionally biased region" description="Basic residues" evidence="1">
    <location>
        <begin position="1"/>
        <end position="16"/>
    </location>
</feature>
<organism evidence="2 3">
    <name type="scientific">Fusarium mangiferae</name>
    <name type="common">Mango malformation disease fungus</name>
    <dbReference type="NCBI Taxonomy" id="192010"/>
    <lineage>
        <taxon>Eukaryota</taxon>
        <taxon>Fungi</taxon>
        <taxon>Dikarya</taxon>
        <taxon>Ascomycota</taxon>
        <taxon>Pezizomycotina</taxon>
        <taxon>Sordariomycetes</taxon>
        <taxon>Hypocreomycetidae</taxon>
        <taxon>Hypocreales</taxon>
        <taxon>Nectriaceae</taxon>
        <taxon>Fusarium</taxon>
        <taxon>Fusarium fujikuroi species complex</taxon>
    </lineage>
</organism>
<accession>A0A1L7UKH5</accession>
<gene>
    <name evidence="2" type="ORF">FMAN_16266</name>
</gene>
<evidence type="ECO:0000256" key="1">
    <source>
        <dbReference type="SAM" id="MobiDB-lite"/>
    </source>
</evidence>